<evidence type="ECO:0000313" key="3">
    <source>
        <dbReference type="Proteomes" id="UP000215335"/>
    </source>
</evidence>
<dbReference type="EMBL" id="NNAY01002841">
    <property type="protein sequence ID" value="OXU20456.1"/>
    <property type="molecule type" value="Genomic_DNA"/>
</dbReference>
<keyword evidence="3" id="KW-1185">Reference proteome</keyword>
<proteinExistence type="predicted"/>
<protein>
    <submittedName>
        <fullName evidence="2">Uncharacterized protein</fullName>
    </submittedName>
</protein>
<dbReference type="Proteomes" id="UP000215335">
    <property type="component" value="Unassembled WGS sequence"/>
</dbReference>
<reference evidence="2 3" key="1">
    <citation type="journal article" date="2017" name="Curr. Biol.">
        <title>The Evolution of Venom by Co-option of Single-Copy Genes.</title>
        <authorList>
            <person name="Martinson E.O."/>
            <person name="Mrinalini"/>
            <person name="Kelkar Y.D."/>
            <person name="Chang C.H."/>
            <person name="Werren J.H."/>
        </authorList>
    </citation>
    <scope>NUCLEOTIDE SEQUENCE [LARGE SCALE GENOMIC DNA]</scope>
    <source>
        <strain evidence="2 3">Alberta</strain>
        <tissue evidence="2">Whole body</tissue>
    </source>
</reference>
<keyword evidence="1" id="KW-0732">Signal</keyword>
<organism evidence="2 3">
    <name type="scientific">Trichomalopsis sarcophagae</name>
    <dbReference type="NCBI Taxonomy" id="543379"/>
    <lineage>
        <taxon>Eukaryota</taxon>
        <taxon>Metazoa</taxon>
        <taxon>Ecdysozoa</taxon>
        <taxon>Arthropoda</taxon>
        <taxon>Hexapoda</taxon>
        <taxon>Insecta</taxon>
        <taxon>Pterygota</taxon>
        <taxon>Neoptera</taxon>
        <taxon>Endopterygota</taxon>
        <taxon>Hymenoptera</taxon>
        <taxon>Apocrita</taxon>
        <taxon>Proctotrupomorpha</taxon>
        <taxon>Chalcidoidea</taxon>
        <taxon>Pteromalidae</taxon>
        <taxon>Pteromalinae</taxon>
        <taxon>Trichomalopsis</taxon>
    </lineage>
</organism>
<feature type="chain" id="PRO_5012059407" evidence="1">
    <location>
        <begin position="31"/>
        <end position="121"/>
    </location>
</feature>
<name>A0A232EQ80_9HYME</name>
<comment type="caution">
    <text evidence="2">The sequence shown here is derived from an EMBL/GenBank/DDBJ whole genome shotgun (WGS) entry which is preliminary data.</text>
</comment>
<feature type="signal peptide" evidence="1">
    <location>
        <begin position="1"/>
        <end position="30"/>
    </location>
</feature>
<sequence length="121" mass="14081">MPWCKIRHNIWLRITSIQIVLLRFSTLVENSTDLLPARSNSSRIEEEEEGAQQAEEIGRVRLMCYQDPRPLMRAFDSRRFYIDTGCHLLSCWRLCNPKENPLKARCPSQVETEAADANESE</sequence>
<evidence type="ECO:0000313" key="2">
    <source>
        <dbReference type="EMBL" id="OXU20456.1"/>
    </source>
</evidence>
<gene>
    <name evidence="2" type="ORF">TSAR_004911</name>
</gene>
<evidence type="ECO:0000256" key="1">
    <source>
        <dbReference type="SAM" id="SignalP"/>
    </source>
</evidence>
<dbReference type="AlphaFoldDB" id="A0A232EQ80"/>
<accession>A0A232EQ80</accession>